<gene>
    <name evidence="1" type="ORF">A5683_00285</name>
</gene>
<accession>A0A1A2T262</accession>
<dbReference type="Proteomes" id="UP000092389">
    <property type="component" value="Unassembled WGS sequence"/>
</dbReference>
<name>A0A1A2T262_MYCNT</name>
<proteinExistence type="predicted"/>
<evidence type="ECO:0000313" key="2">
    <source>
        <dbReference type="Proteomes" id="UP000092389"/>
    </source>
</evidence>
<reference evidence="1 2" key="1">
    <citation type="submission" date="2016-06" db="EMBL/GenBank/DDBJ databases">
        <authorList>
            <person name="Kjaerup R.B."/>
            <person name="Dalgaard T.S."/>
            <person name="Juul-Madsen H.R."/>
        </authorList>
    </citation>
    <scope>NUCLEOTIDE SEQUENCE [LARGE SCALE GENOMIC DNA]</scope>
    <source>
        <strain evidence="1 2">E152</strain>
    </source>
</reference>
<sequence>MITKIQTNGTDVIIAGRRNGGYSIEQGTSHILLTATEAAELADALTNILQPRISTPAKARIMCYPAQ</sequence>
<dbReference type="RefSeq" id="WP_067911711.1">
    <property type="nucleotide sequence ID" value="NZ_LZJP01000096.1"/>
</dbReference>
<comment type="caution">
    <text evidence="1">The sequence shown here is derived from an EMBL/GenBank/DDBJ whole genome shotgun (WGS) entry which is preliminary data.</text>
</comment>
<dbReference type="EMBL" id="LZJU01000149">
    <property type="protein sequence ID" value="OBH70396.1"/>
    <property type="molecule type" value="Genomic_DNA"/>
</dbReference>
<protein>
    <submittedName>
        <fullName evidence="1">Uncharacterized protein</fullName>
    </submittedName>
</protein>
<organism evidence="1 2">
    <name type="scientific">Mycobacterium mantenii</name>
    <dbReference type="NCBI Taxonomy" id="560555"/>
    <lineage>
        <taxon>Bacteria</taxon>
        <taxon>Bacillati</taxon>
        <taxon>Actinomycetota</taxon>
        <taxon>Actinomycetes</taxon>
        <taxon>Mycobacteriales</taxon>
        <taxon>Mycobacteriaceae</taxon>
        <taxon>Mycobacterium</taxon>
        <taxon>Mycobacterium avium complex (MAC)</taxon>
    </lineage>
</organism>
<dbReference type="AlphaFoldDB" id="A0A1A2T262"/>
<evidence type="ECO:0000313" key="1">
    <source>
        <dbReference type="EMBL" id="OBH70396.1"/>
    </source>
</evidence>